<protein>
    <submittedName>
        <fullName evidence="1">DUF3313 domain-containing protein</fullName>
    </submittedName>
</protein>
<evidence type="ECO:0000313" key="2">
    <source>
        <dbReference type="Proteomes" id="UP000471360"/>
    </source>
</evidence>
<dbReference type="Proteomes" id="UP000471360">
    <property type="component" value="Unassembled WGS sequence"/>
</dbReference>
<feature type="non-terminal residue" evidence="1">
    <location>
        <position position="1"/>
    </location>
</feature>
<gene>
    <name evidence="1" type="ORF">G3W53_26550</name>
</gene>
<organism evidence="1 2">
    <name type="scientific">Escherichia coli</name>
    <dbReference type="NCBI Taxonomy" id="562"/>
    <lineage>
        <taxon>Bacteria</taxon>
        <taxon>Pseudomonadati</taxon>
        <taxon>Pseudomonadota</taxon>
        <taxon>Gammaproteobacteria</taxon>
        <taxon>Enterobacterales</taxon>
        <taxon>Enterobacteriaceae</taxon>
        <taxon>Escherichia</taxon>
    </lineage>
</organism>
<reference evidence="1 2" key="1">
    <citation type="submission" date="2020-02" db="EMBL/GenBank/DDBJ databases">
        <authorList>
            <person name="Subbiah M."/>
            <person name="Call D."/>
        </authorList>
    </citation>
    <scope>NUCLEOTIDE SEQUENCE [LARGE SCALE GENOMIC DNA]</scope>
    <source>
        <strain evidence="1 2">8375wB1</strain>
    </source>
</reference>
<proteinExistence type="predicted"/>
<evidence type="ECO:0000313" key="1">
    <source>
        <dbReference type="EMBL" id="NEN73544.1"/>
    </source>
</evidence>
<comment type="caution">
    <text evidence="1">The sequence shown here is derived from an EMBL/GenBank/DDBJ whole genome shotgun (WGS) entry which is preliminary data.</text>
</comment>
<dbReference type="EMBL" id="JAAGYP010000158">
    <property type="protein sequence ID" value="NEN73544.1"/>
    <property type="molecule type" value="Genomic_DNA"/>
</dbReference>
<dbReference type="AlphaFoldDB" id="A0A8T6QF69"/>
<name>A0A8T6QF69_ECOLX</name>
<accession>A0A8T6QF69</accession>
<sequence>ESTPMAFENIKQVIDDMATDATMFDVNKK</sequence>